<proteinExistence type="predicted"/>
<keyword evidence="2" id="KW-1185">Reference proteome</keyword>
<sequence>MTSEEKKISKSKNLKKFSFKKNFFFFSQKCENNKLENLKATIQLFLIKSIFVSFFHACVDIKKV</sequence>
<organism evidence="1 2">
    <name type="scientific">Brachionus plicatilis</name>
    <name type="common">Marine rotifer</name>
    <name type="synonym">Brachionus muelleri</name>
    <dbReference type="NCBI Taxonomy" id="10195"/>
    <lineage>
        <taxon>Eukaryota</taxon>
        <taxon>Metazoa</taxon>
        <taxon>Spiralia</taxon>
        <taxon>Gnathifera</taxon>
        <taxon>Rotifera</taxon>
        <taxon>Eurotatoria</taxon>
        <taxon>Monogononta</taxon>
        <taxon>Pseudotrocha</taxon>
        <taxon>Ploima</taxon>
        <taxon>Brachionidae</taxon>
        <taxon>Brachionus</taxon>
    </lineage>
</organism>
<evidence type="ECO:0000313" key="1">
    <source>
        <dbReference type="EMBL" id="RMZ98810.1"/>
    </source>
</evidence>
<dbReference type="AlphaFoldDB" id="A0A3M7PJD6"/>
<evidence type="ECO:0000313" key="2">
    <source>
        <dbReference type="Proteomes" id="UP000276133"/>
    </source>
</evidence>
<reference evidence="1 2" key="1">
    <citation type="journal article" date="2018" name="Sci. Rep.">
        <title>Genomic signatures of local adaptation to the degree of environmental predictability in rotifers.</title>
        <authorList>
            <person name="Franch-Gras L."/>
            <person name="Hahn C."/>
            <person name="Garcia-Roger E.M."/>
            <person name="Carmona M.J."/>
            <person name="Serra M."/>
            <person name="Gomez A."/>
        </authorList>
    </citation>
    <scope>NUCLEOTIDE SEQUENCE [LARGE SCALE GENOMIC DNA]</scope>
    <source>
        <strain evidence="1">HYR1</strain>
    </source>
</reference>
<gene>
    <name evidence="1" type="ORF">BpHYR1_021284</name>
</gene>
<accession>A0A3M7PJD6</accession>
<name>A0A3M7PJD6_BRAPC</name>
<dbReference type="Proteomes" id="UP000276133">
    <property type="component" value="Unassembled WGS sequence"/>
</dbReference>
<dbReference type="EMBL" id="REGN01010549">
    <property type="protein sequence ID" value="RMZ98810.1"/>
    <property type="molecule type" value="Genomic_DNA"/>
</dbReference>
<protein>
    <submittedName>
        <fullName evidence="1">Uncharacterized protein</fullName>
    </submittedName>
</protein>
<comment type="caution">
    <text evidence="1">The sequence shown here is derived from an EMBL/GenBank/DDBJ whole genome shotgun (WGS) entry which is preliminary data.</text>
</comment>